<comment type="subcellular location">
    <subcellularLocation>
        <location evidence="1">Membrane</location>
        <topology evidence="1">Multi-pass membrane protein</topology>
    </subcellularLocation>
</comment>
<reference evidence="16" key="1">
    <citation type="submission" date="2017-07" db="EMBL/GenBank/DDBJ databases">
        <title>Taro Niue Genome Assembly and Annotation.</title>
        <authorList>
            <person name="Atibalentja N."/>
            <person name="Keating K."/>
            <person name="Fields C.J."/>
        </authorList>
    </citation>
    <scope>NUCLEOTIDE SEQUENCE</scope>
    <source>
        <strain evidence="16">Niue_2</strain>
        <tissue evidence="16">Leaf</tissue>
    </source>
</reference>
<accession>A0A843X371</accession>
<comment type="catalytic activity">
    <reaction evidence="11">
        <text>Na(+)(in) + H(+)(out) = Na(+)(out) + H(+)(in)</text>
        <dbReference type="Rhea" id="RHEA:29419"/>
        <dbReference type="ChEBI" id="CHEBI:15378"/>
        <dbReference type="ChEBI" id="CHEBI:29101"/>
    </reaction>
</comment>
<dbReference type="Gene3D" id="6.10.140.1330">
    <property type="match status" value="1"/>
</dbReference>
<keyword evidence="17" id="KW-1185">Reference proteome</keyword>
<dbReference type="PANTHER" id="PTHR10110">
    <property type="entry name" value="SODIUM/HYDROGEN EXCHANGER"/>
    <property type="match status" value="1"/>
</dbReference>
<dbReference type="InterPro" id="IPR006153">
    <property type="entry name" value="Cation/H_exchanger_TM"/>
</dbReference>
<dbReference type="InterPro" id="IPR004709">
    <property type="entry name" value="NaH_exchanger"/>
</dbReference>
<evidence type="ECO:0000256" key="6">
    <source>
        <dbReference type="ARBA" id="ARBA00022989"/>
    </source>
</evidence>
<protein>
    <recommendedName>
        <fullName evidence="13">Sodium/hydrogen exchanger</fullName>
    </recommendedName>
</protein>
<dbReference type="InterPro" id="IPR018422">
    <property type="entry name" value="Cation/H_exchanger_CPA1"/>
</dbReference>
<dbReference type="AlphaFoldDB" id="A0A843X371"/>
<keyword evidence="8 13" id="KW-0406">Ion transport</keyword>
<dbReference type="GO" id="GO:0015386">
    <property type="term" value="F:potassium:proton antiporter activity"/>
    <property type="evidence" value="ECO:0007669"/>
    <property type="project" value="TreeGrafter"/>
</dbReference>
<comment type="similarity">
    <text evidence="13">Belongs to the monovalent cation:proton antiporter 1 (CPA1) transporter (TC 2.A.36) family.</text>
</comment>
<evidence type="ECO:0000313" key="17">
    <source>
        <dbReference type="Proteomes" id="UP000652761"/>
    </source>
</evidence>
<dbReference type="Pfam" id="PF00999">
    <property type="entry name" value="Na_H_Exchanger"/>
    <property type="match status" value="1"/>
</dbReference>
<dbReference type="NCBIfam" id="TIGR00840">
    <property type="entry name" value="b_cpa1"/>
    <property type="match status" value="1"/>
</dbReference>
<comment type="catalytic activity">
    <reaction evidence="12">
        <text>K(+)(in) + H(+)(out) = K(+)(out) + H(+)(in)</text>
        <dbReference type="Rhea" id="RHEA:29467"/>
        <dbReference type="ChEBI" id="CHEBI:15378"/>
        <dbReference type="ChEBI" id="CHEBI:29103"/>
    </reaction>
</comment>
<keyword evidence="10 13" id="KW-0739">Sodium transport</keyword>
<feature type="transmembrane region" description="Helical" evidence="14">
    <location>
        <begin position="86"/>
        <end position="103"/>
    </location>
</feature>
<dbReference type="OrthoDB" id="196264at2759"/>
<feature type="transmembrane region" description="Helical" evidence="14">
    <location>
        <begin position="115"/>
        <end position="139"/>
    </location>
</feature>
<evidence type="ECO:0000256" key="9">
    <source>
        <dbReference type="ARBA" id="ARBA00023136"/>
    </source>
</evidence>
<evidence type="ECO:0000256" key="8">
    <source>
        <dbReference type="ARBA" id="ARBA00023065"/>
    </source>
</evidence>
<dbReference type="PANTHER" id="PTHR10110:SF117">
    <property type="entry name" value="SODIUM_HYDROGEN EXCHANGER 2"/>
    <property type="match status" value="1"/>
</dbReference>
<evidence type="ECO:0000256" key="10">
    <source>
        <dbReference type="ARBA" id="ARBA00023201"/>
    </source>
</evidence>
<sequence length="544" mass="59760">MALGEGLAAMLVRLGVSTTSDHASVVSINIFITLLCACIVIGHLLEENRWMNESITALLIGLCTGVVILLTTKGKSSHILVFSEDLFFIYLLPPIIFNAGFQVKKKQFFRNFMTIMLFGAVGTLISFSIISIGAIGLFGKMNIADMDIGDFLAIGAIFSATDSVCTLQVLNQDETPLLYSLVFGEGVVNDATSVVLFNAIQSFDLVHMDLKVTLHFVGSFFYLFITSTLLGVVAGLLSAYIIKTLYFGRHSTDREVSLMMLMAYLSYMLAELLDLSGILTVFFCGIVMSHYTWHNVTESSRVTTKHAFATLSFIAEIFIFLYVGMDALDIEKWRVVSNSPGKSLGVSSILLVLILVGRAAFVFPLSFLSNLAKKSPNERILFKQQVVIWWAGLMRGAVSMALAYNKFTNSGHTQIRANAFMITSTITVVLFSTVVFGLLTKPLIRVLLPSSMGRQNSLGSSEPPSPKSFLSPLLGHDDGSEVEAGGRGFQRPSSLRMLLTTPTHTVHHYWRKFDDAVMRPVFGGRGFVPFVPGSPTEPRVPTWE</sequence>
<evidence type="ECO:0000256" key="3">
    <source>
        <dbReference type="ARBA" id="ARBA00022538"/>
    </source>
</evidence>
<feature type="transmembrane region" description="Helical" evidence="14">
    <location>
        <begin position="263"/>
        <end position="288"/>
    </location>
</feature>
<feature type="transmembrane region" description="Helical" evidence="14">
    <location>
        <begin position="220"/>
        <end position="242"/>
    </location>
</feature>
<keyword evidence="3" id="KW-0633">Potassium transport</keyword>
<organism evidence="16 17">
    <name type="scientific">Colocasia esculenta</name>
    <name type="common">Wild taro</name>
    <name type="synonym">Arum esculentum</name>
    <dbReference type="NCBI Taxonomy" id="4460"/>
    <lineage>
        <taxon>Eukaryota</taxon>
        <taxon>Viridiplantae</taxon>
        <taxon>Streptophyta</taxon>
        <taxon>Embryophyta</taxon>
        <taxon>Tracheophyta</taxon>
        <taxon>Spermatophyta</taxon>
        <taxon>Magnoliopsida</taxon>
        <taxon>Liliopsida</taxon>
        <taxon>Araceae</taxon>
        <taxon>Aroideae</taxon>
        <taxon>Colocasieae</taxon>
        <taxon>Colocasia</taxon>
    </lineage>
</organism>
<dbReference type="GO" id="GO:0015385">
    <property type="term" value="F:sodium:proton antiporter activity"/>
    <property type="evidence" value="ECO:0007669"/>
    <property type="project" value="InterPro"/>
</dbReference>
<evidence type="ECO:0000256" key="11">
    <source>
        <dbReference type="ARBA" id="ARBA00047524"/>
    </source>
</evidence>
<keyword evidence="7" id="KW-0915">Sodium</keyword>
<evidence type="ECO:0000259" key="15">
    <source>
        <dbReference type="Pfam" id="PF00999"/>
    </source>
</evidence>
<dbReference type="GO" id="GO:0098719">
    <property type="term" value="P:sodium ion import across plasma membrane"/>
    <property type="evidence" value="ECO:0007669"/>
    <property type="project" value="TreeGrafter"/>
</dbReference>
<evidence type="ECO:0000256" key="7">
    <source>
        <dbReference type="ARBA" id="ARBA00023053"/>
    </source>
</evidence>
<feature type="domain" description="Cation/H+ exchanger transmembrane" evidence="15">
    <location>
        <begin position="34"/>
        <end position="444"/>
    </location>
</feature>
<evidence type="ECO:0000256" key="12">
    <source>
        <dbReference type="ARBA" id="ARBA00047912"/>
    </source>
</evidence>
<keyword evidence="5" id="KW-0630">Potassium</keyword>
<evidence type="ECO:0000256" key="4">
    <source>
        <dbReference type="ARBA" id="ARBA00022692"/>
    </source>
</evidence>
<feature type="transmembrane region" description="Helical" evidence="14">
    <location>
        <begin position="387"/>
        <end position="405"/>
    </location>
</feature>
<dbReference type="PRINTS" id="PR01084">
    <property type="entry name" value="NAHEXCHNGR"/>
</dbReference>
<dbReference type="GO" id="GO:0051453">
    <property type="term" value="P:regulation of intracellular pH"/>
    <property type="evidence" value="ECO:0007669"/>
    <property type="project" value="TreeGrafter"/>
</dbReference>
<evidence type="ECO:0000256" key="2">
    <source>
        <dbReference type="ARBA" id="ARBA00022448"/>
    </source>
</evidence>
<keyword evidence="4 13" id="KW-0812">Transmembrane</keyword>
<feature type="transmembrane region" description="Helical" evidence="14">
    <location>
        <begin position="151"/>
        <end position="170"/>
    </location>
</feature>
<keyword evidence="2 13" id="KW-0813">Transport</keyword>
<keyword evidence="13" id="KW-0050">Antiport</keyword>
<name>A0A843X371_COLES</name>
<dbReference type="Proteomes" id="UP000652761">
    <property type="component" value="Unassembled WGS sequence"/>
</dbReference>
<dbReference type="EMBL" id="NMUH01005106">
    <property type="protein sequence ID" value="MQM11815.1"/>
    <property type="molecule type" value="Genomic_DNA"/>
</dbReference>
<dbReference type="GO" id="GO:0005886">
    <property type="term" value="C:plasma membrane"/>
    <property type="evidence" value="ECO:0007669"/>
    <property type="project" value="TreeGrafter"/>
</dbReference>
<keyword evidence="9 14" id="KW-0472">Membrane</keyword>
<feature type="transmembrane region" description="Helical" evidence="14">
    <location>
        <begin position="57"/>
        <end position="74"/>
    </location>
</feature>
<feature type="transmembrane region" description="Helical" evidence="14">
    <location>
        <begin position="177"/>
        <end position="200"/>
    </location>
</feature>
<evidence type="ECO:0000313" key="16">
    <source>
        <dbReference type="EMBL" id="MQM11815.1"/>
    </source>
</evidence>
<feature type="transmembrane region" description="Helical" evidence="14">
    <location>
        <begin position="308"/>
        <end position="328"/>
    </location>
</feature>
<evidence type="ECO:0000256" key="1">
    <source>
        <dbReference type="ARBA" id="ARBA00004141"/>
    </source>
</evidence>
<evidence type="ECO:0000256" key="14">
    <source>
        <dbReference type="SAM" id="Phobius"/>
    </source>
</evidence>
<feature type="transmembrane region" description="Helical" evidence="14">
    <location>
        <begin position="349"/>
        <end position="367"/>
    </location>
</feature>
<gene>
    <name evidence="16" type="ORF">Taro_044721</name>
</gene>
<proteinExistence type="inferred from homology"/>
<feature type="transmembrane region" description="Helical" evidence="14">
    <location>
        <begin position="417"/>
        <end position="439"/>
    </location>
</feature>
<evidence type="ECO:0000256" key="13">
    <source>
        <dbReference type="RuleBase" id="RU003722"/>
    </source>
</evidence>
<feature type="transmembrane region" description="Helical" evidence="14">
    <location>
        <begin position="23"/>
        <end position="45"/>
    </location>
</feature>
<evidence type="ECO:0000256" key="5">
    <source>
        <dbReference type="ARBA" id="ARBA00022958"/>
    </source>
</evidence>
<comment type="caution">
    <text evidence="16">The sequence shown here is derived from an EMBL/GenBank/DDBJ whole genome shotgun (WGS) entry which is preliminary data.</text>
</comment>
<keyword evidence="6 14" id="KW-1133">Transmembrane helix</keyword>